<protein>
    <submittedName>
        <fullName evidence="3">Uncharacterized protein LOC114828108</fullName>
    </submittedName>
</protein>
<dbReference type="PANTHER" id="PTHR45786:SF74">
    <property type="entry name" value="ATP-DEPENDENT DNA HELICASE"/>
    <property type="match status" value="1"/>
</dbReference>
<feature type="domain" description="Reverse transcriptase" evidence="1">
    <location>
        <begin position="147"/>
        <end position="429"/>
    </location>
</feature>
<dbReference type="CDD" id="cd01650">
    <property type="entry name" value="RT_nLTR_like"/>
    <property type="match status" value="1"/>
</dbReference>
<proteinExistence type="predicted"/>
<organism evidence="2 3">
    <name type="scientific">Galendromus occidentalis</name>
    <name type="common">western predatory mite</name>
    <dbReference type="NCBI Taxonomy" id="34638"/>
    <lineage>
        <taxon>Eukaryota</taxon>
        <taxon>Metazoa</taxon>
        <taxon>Ecdysozoa</taxon>
        <taxon>Arthropoda</taxon>
        <taxon>Chelicerata</taxon>
        <taxon>Arachnida</taxon>
        <taxon>Acari</taxon>
        <taxon>Parasitiformes</taxon>
        <taxon>Mesostigmata</taxon>
        <taxon>Gamasina</taxon>
        <taxon>Phytoseioidea</taxon>
        <taxon>Phytoseiidae</taxon>
        <taxon>Typhlodrominae</taxon>
        <taxon>Galendromus</taxon>
    </lineage>
</organism>
<dbReference type="AlphaFoldDB" id="A0AAJ7SDZ6"/>
<reference evidence="3" key="1">
    <citation type="submission" date="2025-08" db="UniProtKB">
        <authorList>
            <consortium name="RefSeq"/>
        </authorList>
    </citation>
    <scope>IDENTIFICATION</scope>
</reference>
<dbReference type="RefSeq" id="XP_028966759.1">
    <property type="nucleotide sequence ID" value="XM_029110926.1"/>
</dbReference>
<dbReference type="PANTHER" id="PTHR45786">
    <property type="entry name" value="DNA BINDING PROTEIN-LIKE"/>
    <property type="match status" value="1"/>
</dbReference>
<dbReference type="GO" id="GO:0071897">
    <property type="term" value="P:DNA biosynthetic process"/>
    <property type="evidence" value="ECO:0007669"/>
    <property type="project" value="UniProtKB-ARBA"/>
</dbReference>
<dbReference type="GeneID" id="114828108"/>
<dbReference type="InterPro" id="IPR043128">
    <property type="entry name" value="Rev_trsase/Diguanyl_cyclase"/>
</dbReference>
<gene>
    <name evidence="3" type="primary">LOC114828108</name>
</gene>
<sequence length="607" mass="69231">MGHWYKAERTSRVQTDRQLHVRSRRTPHVDLNMAAFNYVPNYNYDLHPKVVIGKMDQSCQFYRALKFKNETAGMCCANGQVKLPDLRSPHQTLRALVAGETSESKRFLKNIRKYNSAFQMTSFGATEIFNDECMPAFKCQGQIYHRAGSLLPLPNEEHQFLQIYFMEDAESSFGAGINIIAMYSSPSGKPEVSLEKVTSSIDSVDLTKPTLVCGDFKCPVDKPPTRKTQLLFRTMELCSCDGVPSALRVIPEGKGDPLAPSSYRGIAKKNVIYKLLSGILAKRLEDFLKSESFLPLSNTEDLVFLEDGVVEHEPIRQTTGVAQGDCPSPLLFSTLVSDLPRRIQDRNPKVQVLMYADDLALFSSSRFHLQQALRSLQRYVVEKDLEINASESKALKFRRGGRPSGSDQFRIDLDTLELVDHFPYLGIFFSAFGCSFSRHLRERVLLGHLAFHCIENPHKLSLKTAEALCTLKVEPTACYGIPVIWAQLGRSHFMQLDRLKAAFLKKVLRVHRSSRNRLVYLVANVPLLSEQVQRRFYLRVTEAFAEHCREWERRLTDVDPEVFNTEAFSSDRWKDSDYMNRRLVKLFPALAHRCKETSSIMANFTSR</sequence>
<evidence type="ECO:0000313" key="3">
    <source>
        <dbReference type="RefSeq" id="XP_028966759.1"/>
    </source>
</evidence>
<dbReference type="Gene3D" id="3.30.70.270">
    <property type="match status" value="1"/>
</dbReference>
<dbReference type="InterPro" id="IPR000477">
    <property type="entry name" value="RT_dom"/>
</dbReference>
<keyword evidence="2" id="KW-1185">Reference proteome</keyword>
<name>A0AAJ7SDZ6_9ACAR</name>
<dbReference type="KEGG" id="goe:114828108"/>
<dbReference type="Pfam" id="PF00078">
    <property type="entry name" value="RVT_1"/>
    <property type="match status" value="1"/>
</dbReference>
<dbReference type="SUPFAM" id="SSF56672">
    <property type="entry name" value="DNA/RNA polymerases"/>
    <property type="match status" value="1"/>
</dbReference>
<dbReference type="Proteomes" id="UP000694867">
    <property type="component" value="Unplaced"/>
</dbReference>
<evidence type="ECO:0000259" key="1">
    <source>
        <dbReference type="PROSITE" id="PS50878"/>
    </source>
</evidence>
<accession>A0AAJ7SDZ6</accession>
<dbReference type="PROSITE" id="PS50878">
    <property type="entry name" value="RT_POL"/>
    <property type="match status" value="1"/>
</dbReference>
<evidence type="ECO:0000313" key="2">
    <source>
        <dbReference type="Proteomes" id="UP000694867"/>
    </source>
</evidence>
<dbReference type="InterPro" id="IPR043502">
    <property type="entry name" value="DNA/RNA_pol_sf"/>
</dbReference>